<comment type="caution">
    <text evidence="2">The sequence shown here is derived from an EMBL/GenBank/DDBJ whole genome shotgun (WGS) entry which is preliminary data.</text>
</comment>
<evidence type="ECO:0000313" key="2">
    <source>
        <dbReference type="EMBL" id="GAA2108767.1"/>
    </source>
</evidence>
<organism evidence="2 3">
    <name type="scientific">Kocuria atrinae</name>
    <dbReference type="NCBI Taxonomy" id="592377"/>
    <lineage>
        <taxon>Bacteria</taxon>
        <taxon>Bacillati</taxon>
        <taxon>Actinomycetota</taxon>
        <taxon>Actinomycetes</taxon>
        <taxon>Micrococcales</taxon>
        <taxon>Micrococcaceae</taxon>
        <taxon>Kocuria</taxon>
    </lineage>
</organism>
<sequence length="115" mass="12660">MENTAASLSTGTTVEHLSTVTNGLFGRKPDTVGGTSTIEREETRQLQEPGDHERFSHYVRKEKIMESALSGEPVIALCGKVWLPGRDPQKFPVCPACKEIYQGLRPGKDDSDNDN</sequence>
<protein>
    <recommendedName>
        <fullName evidence="4">DUF3039 domain-containing protein</fullName>
    </recommendedName>
</protein>
<evidence type="ECO:0000313" key="3">
    <source>
        <dbReference type="Proteomes" id="UP001500166"/>
    </source>
</evidence>
<gene>
    <name evidence="2" type="ORF">GCM10009824_02230</name>
</gene>
<feature type="region of interest" description="Disordered" evidence="1">
    <location>
        <begin position="19"/>
        <end position="54"/>
    </location>
</feature>
<feature type="compositionally biased region" description="Basic and acidic residues" evidence="1">
    <location>
        <begin position="38"/>
        <end position="54"/>
    </location>
</feature>
<dbReference type="Pfam" id="PF11238">
    <property type="entry name" value="DUF3039"/>
    <property type="match status" value="1"/>
</dbReference>
<dbReference type="EMBL" id="BAAAQA010000002">
    <property type="protein sequence ID" value="GAA2108767.1"/>
    <property type="molecule type" value="Genomic_DNA"/>
</dbReference>
<evidence type="ECO:0008006" key="4">
    <source>
        <dbReference type="Google" id="ProtNLM"/>
    </source>
</evidence>
<keyword evidence="3" id="KW-1185">Reference proteome</keyword>
<name>A0ABN2XBW9_9MICC</name>
<accession>A0ABN2XBW9</accession>
<reference evidence="2 3" key="1">
    <citation type="journal article" date="2019" name="Int. J. Syst. Evol. Microbiol.">
        <title>The Global Catalogue of Microorganisms (GCM) 10K type strain sequencing project: providing services to taxonomists for standard genome sequencing and annotation.</title>
        <authorList>
            <consortium name="The Broad Institute Genomics Platform"/>
            <consortium name="The Broad Institute Genome Sequencing Center for Infectious Disease"/>
            <person name="Wu L."/>
            <person name="Ma J."/>
        </authorList>
    </citation>
    <scope>NUCLEOTIDE SEQUENCE [LARGE SCALE GENOMIC DNA]</scope>
    <source>
        <strain evidence="2 3">JCM 15914</strain>
    </source>
</reference>
<dbReference type="RefSeq" id="WP_344223226.1">
    <property type="nucleotide sequence ID" value="NZ_BAAAQA010000002.1"/>
</dbReference>
<dbReference type="InterPro" id="IPR021400">
    <property type="entry name" value="DUF3039"/>
</dbReference>
<proteinExistence type="predicted"/>
<evidence type="ECO:0000256" key="1">
    <source>
        <dbReference type="SAM" id="MobiDB-lite"/>
    </source>
</evidence>
<dbReference type="Proteomes" id="UP001500166">
    <property type="component" value="Unassembled WGS sequence"/>
</dbReference>